<dbReference type="EMBL" id="FUWX01000010">
    <property type="protein sequence ID" value="SJZ77931.1"/>
    <property type="molecule type" value="Genomic_DNA"/>
</dbReference>
<dbReference type="InterPro" id="IPR016156">
    <property type="entry name" value="FAD/NAD-linked_Rdtase_dimer_sf"/>
</dbReference>
<keyword evidence="4" id="KW-0547">Nucleotide-binding</keyword>
<dbReference type="OrthoDB" id="9800167at2"/>
<dbReference type="RefSeq" id="WP_078694020.1">
    <property type="nucleotide sequence ID" value="NZ_FUWX01000010.1"/>
</dbReference>
<dbReference type="Proteomes" id="UP000191153">
    <property type="component" value="Unassembled WGS sequence"/>
</dbReference>
<name>A0A1T4NF12_9FUSO</name>
<feature type="disulfide bond" description="Redox-active" evidence="5">
    <location>
        <begin position="40"/>
        <end position="45"/>
    </location>
</feature>
<evidence type="ECO:0000256" key="3">
    <source>
        <dbReference type="ARBA" id="ARBA00022827"/>
    </source>
</evidence>
<dbReference type="Pfam" id="PF02852">
    <property type="entry name" value="Pyr_redox_dim"/>
    <property type="match status" value="1"/>
</dbReference>
<feature type="binding site" evidence="4">
    <location>
        <position position="180"/>
    </location>
    <ligand>
        <name>NAD(+)</name>
        <dbReference type="ChEBI" id="CHEBI:57540"/>
    </ligand>
</feature>
<dbReference type="InterPro" id="IPR023753">
    <property type="entry name" value="FAD/NAD-binding_dom"/>
</dbReference>
<protein>
    <submittedName>
        <fullName evidence="8">Pyruvate/2-oxoglutarate dehydrogenase complex, dihydrolipoamide dehydrogenase (E3) component</fullName>
    </submittedName>
</protein>
<proteinExistence type="inferred from homology"/>
<dbReference type="PANTHER" id="PTHR43014">
    <property type="entry name" value="MERCURIC REDUCTASE"/>
    <property type="match status" value="1"/>
</dbReference>
<dbReference type="Gene3D" id="3.30.390.30">
    <property type="match status" value="1"/>
</dbReference>
<organism evidence="8 9">
    <name type="scientific">Cetobacterium ceti</name>
    <dbReference type="NCBI Taxonomy" id="180163"/>
    <lineage>
        <taxon>Bacteria</taxon>
        <taxon>Fusobacteriati</taxon>
        <taxon>Fusobacteriota</taxon>
        <taxon>Fusobacteriia</taxon>
        <taxon>Fusobacteriales</taxon>
        <taxon>Fusobacteriaceae</taxon>
        <taxon>Cetobacterium</taxon>
    </lineage>
</organism>
<gene>
    <name evidence="8" type="ORF">SAMN02745174_01536</name>
</gene>
<keyword evidence="8" id="KW-0670">Pyruvate</keyword>
<keyword evidence="9" id="KW-1185">Reference proteome</keyword>
<feature type="binding site" evidence="4">
    <location>
        <position position="285"/>
    </location>
    <ligand>
        <name>FAD</name>
        <dbReference type="ChEBI" id="CHEBI:57692"/>
    </ligand>
</feature>
<comment type="cofactor">
    <cofactor evidence="4">
        <name>FAD</name>
        <dbReference type="ChEBI" id="CHEBI:57692"/>
    </cofactor>
    <text evidence="4">Binds 1 FAD per subunit.</text>
</comment>
<keyword evidence="2" id="KW-0285">Flavoprotein</keyword>
<feature type="binding site" evidence="4">
    <location>
        <position position="49"/>
    </location>
    <ligand>
        <name>FAD</name>
        <dbReference type="ChEBI" id="CHEBI:57692"/>
    </ligand>
</feature>
<dbReference type="SUPFAM" id="SSF51905">
    <property type="entry name" value="FAD/NAD(P)-binding domain"/>
    <property type="match status" value="1"/>
</dbReference>
<evidence type="ECO:0000259" key="7">
    <source>
        <dbReference type="Pfam" id="PF07992"/>
    </source>
</evidence>
<dbReference type="InterPro" id="IPR001100">
    <property type="entry name" value="Pyr_nuc-diS_OxRdtase"/>
</dbReference>
<dbReference type="InterPro" id="IPR036188">
    <property type="entry name" value="FAD/NAD-bd_sf"/>
</dbReference>
<dbReference type="PIRSF" id="PIRSF000350">
    <property type="entry name" value="Mercury_reductase_MerA"/>
    <property type="match status" value="1"/>
</dbReference>
<evidence type="ECO:0000256" key="4">
    <source>
        <dbReference type="PIRSR" id="PIRSR000350-3"/>
    </source>
</evidence>
<dbReference type="PRINTS" id="PR00411">
    <property type="entry name" value="PNDRDTASEI"/>
</dbReference>
<evidence type="ECO:0000313" key="9">
    <source>
        <dbReference type="Proteomes" id="UP000191153"/>
    </source>
</evidence>
<dbReference type="Gene3D" id="3.50.50.60">
    <property type="entry name" value="FAD/NAD(P)-binding domain"/>
    <property type="match status" value="2"/>
</dbReference>
<dbReference type="PRINTS" id="PR00368">
    <property type="entry name" value="FADPNR"/>
</dbReference>
<evidence type="ECO:0000256" key="1">
    <source>
        <dbReference type="ARBA" id="ARBA00007532"/>
    </source>
</evidence>
<reference evidence="8 9" key="1">
    <citation type="submission" date="2017-02" db="EMBL/GenBank/DDBJ databases">
        <authorList>
            <person name="Peterson S.W."/>
        </authorList>
    </citation>
    <scope>NUCLEOTIDE SEQUENCE [LARGE SCALE GENOMIC DNA]</scope>
    <source>
        <strain evidence="8 9">ATCC 700028</strain>
    </source>
</reference>
<feature type="binding site" evidence="4">
    <location>
        <begin position="120"/>
        <end position="122"/>
    </location>
    <ligand>
        <name>FAD</name>
        <dbReference type="ChEBI" id="CHEBI:57692"/>
    </ligand>
</feature>
<accession>A0A1T4NF12</accession>
<sequence length="450" mass="50832">MIYDSIIIGGGAGGLTVAIGLAKAKKTVLLVEKRNLGGECTWSGCIPSKAFINLVKNNHKKEIILSEINQIIEKVYKHEDPEILQNLGIDLEFGEAKFYSDNEISVNNKIYTGKNIVIATGSSPYIPNIEGLDNIDYLTNENFFKLKKFPNSLTFIGGGVISLELAIPLKKLGLDINILEIGDTFLPNEDEEISEFYKNKLKNLNINLYLNCGKISLNKQGDFILIKTSNLTSDILTEKLFISAGRKPNLENLDLEKANILYDSTSIKVNNFLQTSNSNIYAIGDVINIYKFSHMAGYQGEIVLRNILFPFIKKSVNYKSIPWTIFMEPEFSRIGYNKKDFLKQSIAFKEYSILNEECDRSIISLEEKFNLKVFCDVKGYILGSYCIGDRAGEIISLLQFIKSENIPFYKLIDSIQSYPTYGYILRNLAKQAYIDHILQNPVISLFANKD</sequence>
<dbReference type="GO" id="GO:0000166">
    <property type="term" value="F:nucleotide binding"/>
    <property type="evidence" value="ECO:0007669"/>
    <property type="project" value="UniProtKB-KW"/>
</dbReference>
<dbReference type="STRING" id="180163.SAMN02745174_01536"/>
<dbReference type="PANTHER" id="PTHR43014:SF5">
    <property type="entry name" value="GLUTATHIONE REDUCTASE (NADPH)"/>
    <property type="match status" value="1"/>
</dbReference>
<dbReference type="Pfam" id="PF07992">
    <property type="entry name" value="Pyr_redox_2"/>
    <property type="match status" value="1"/>
</dbReference>
<feature type="binding site" evidence="4">
    <location>
        <begin position="157"/>
        <end position="164"/>
    </location>
    <ligand>
        <name>NAD(+)</name>
        <dbReference type="ChEBI" id="CHEBI:57540"/>
    </ligand>
</feature>
<evidence type="ECO:0000259" key="6">
    <source>
        <dbReference type="Pfam" id="PF02852"/>
    </source>
</evidence>
<comment type="similarity">
    <text evidence="1">Belongs to the class-I pyridine nucleotide-disulfide oxidoreductase family.</text>
</comment>
<feature type="binding site" evidence="4">
    <location>
        <position position="245"/>
    </location>
    <ligand>
        <name>NAD(+)</name>
        <dbReference type="ChEBI" id="CHEBI:57540"/>
    </ligand>
</feature>
<dbReference type="AlphaFoldDB" id="A0A1T4NF12"/>
<keyword evidence="4" id="KW-0520">NAD</keyword>
<evidence type="ECO:0000256" key="5">
    <source>
        <dbReference type="PIRSR" id="PIRSR000350-4"/>
    </source>
</evidence>
<evidence type="ECO:0000313" key="8">
    <source>
        <dbReference type="EMBL" id="SJZ77931.1"/>
    </source>
</evidence>
<keyword evidence="3 4" id="KW-0274">FAD</keyword>
<evidence type="ECO:0000256" key="2">
    <source>
        <dbReference type="ARBA" id="ARBA00022630"/>
    </source>
</evidence>
<dbReference type="InterPro" id="IPR004099">
    <property type="entry name" value="Pyr_nucl-diS_OxRdtase_dimer"/>
</dbReference>
<dbReference type="SUPFAM" id="SSF55424">
    <property type="entry name" value="FAD/NAD-linked reductases, dimerisation (C-terminal) domain"/>
    <property type="match status" value="1"/>
</dbReference>
<feature type="domain" description="Pyridine nucleotide-disulphide oxidoreductase dimerisation" evidence="6">
    <location>
        <begin position="321"/>
        <end position="422"/>
    </location>
</feature>
<dbReference type="GO" id="GO:0016491">
    <property type="term" value="F:oxidoreductase activity"/>
    <property type="evidence" value="ECO:0007669"/>
    <property type="project" value="InterPro"/>
</dbReference>
<feature type="domain" description="FAD/NAD(P)-binding" evidence="7">
    <location>
        <begin position="3"/>
        <end position="300"/>
    </location>
</feature>